<sequence length="552" mass="62354">MAPLSLPLRPAIVPWSMLMIGLLVLLQHMHDDANVLADPILAPELKYCHLPLNLPDGEAPFDCCAPNWDKPALDFQLNESAPSNLRVRLPAHALDADYAAKLDKAYGLMKALPSDDPRSFMQQANIHCAYCSSTYQMGNSSTPLQVHASWLFFSFHRWYVYFHERILASLLGDDSFALPFWNYDHPDGMTIPDAYMSYPNLTDVYREPSHLPPAPVMLDYYYMNESIRTADEQVAANLATIYRMVVTGATTQYSFFGQPYRRDDSPEPGYGTLETMPHNSVHGWTGDQQQVGKKDMGTLYAAGRDPVFYAHHASLDRLWEMWKSLGNEDIDDSDYLNSEFVFYNENAELVKVKVRDSLDTVKLGYVYADVENVWMNVTTGRLSDGVASLSGSERVCVMGEEMVEPCSIVLRREKEAALAAEEMLVIQGIEGVLDSPAHFEAFLNFPHASLSTMINCTEYAGRFSTLAQMILTNMTGNYLNTSVQFAIGSNVRELGLNEEEFIIVTLVPRVEDPYSPIAITSMKLQYETQGVSRDWRELRLAHRVRSEKTRHE</sequence>
<protein>
    <recommendedName>
        <fullName evidence="9 10">Tyrosinase copper-binding domain-containing protein</fullName>
    </recommendedName>
</protein>
<dbReference type="OrthoDB" id="6132182at2759"/>
<comment type="cofactor">
    <cofactor evidence="1">
        <name>Cu(2+)</name>
        <dbReference type="ChEBI" id="CHEBI:29036"/>
    </cofactor>
</comment>
<evidence type="ECO:0000313" key="11">
    <source>
        <dbReference type="EMBL" id="KAI5077959.1"/>
    </source>
</evidence>
<dbReference type="Pfam" id="PF12143">
    <property type="entry name" value="PPO1_KFDV"/>
    <property type="match status" value="1"/>
</dbReference>
<dbReference type="InterPro" id="IPR022739">
    <property type="entry name" value="Polyphenol_oxidase_cen"/>
</dbReference>
<keyword evidence="5" id="KW-0560">Oxidoreductase</keyword>
<dbReference type="GO" id="GO:0046872">
    <property type="term" value="F:metal ion binding"/>
    <property type="evidence" value="ECO:0007669"/>
    <property type="project" value="UniProtKB-KW"/>
</dbReference>
<dbReference type="Pfam" id="PF12142">
    <property type="entry name" value="PPO1_DWL"/>
    <property type="match status" value="1"/>
</dbReference>
<dbReference type="InterPro" id="IPR050316">
    <property type="entry name" value="Tyrosinase/Hemocyanin"/>
</dbReference>
<dbReference type="InterPro" id="IPR022740">
    <property type="entry name" value="Polyphenol_oxidase_C"/>
</dbReference>
<name>A0A9D4V1Q8_ADICA</name>
<evidence type="ECO:0000256" key="5">
    <source>
        <dbReference type="ARBA" id="ARBA00023002"/>
    </source>
</evidence>
<accession>A0A9D4V1Q8</accession>
<keyword evidence="12" id="KW-1185">Reference proteome</keyword>
<evidence type="ECO:0000256" key="2">
    <source>
        <dbReference type="ARBA" id="ARBA00009928"/>
    </source>
</evidence>
<feature type="signal peptide" evidence="8">
    <location>
        <begin position="1"/>
        <end position="37"/>
    </location>
</feature>
<evidence type="ECO:0000256" key="1">
    <source>
        <dbReference type="ARBA" id="ARBA00001973"/>
    </source>
</evidence>
<dbReference type="InterPro" id="IPR008922">
    <property type="entry name" value="Di-copper_centre_dom_sf"/>
</dbReference>
<dbReference type="PROSITE" id="PS00497">
    <property type="entry name" value="TYROSINASE_1"/>
    <property type="match status" value="1"/>
</dbReference>
<dbReference type="PRINTS" id="PR00092">
    <property type="entry name" value="TYROSINASE"/>
</dbReference>
<evidence type="ECO:0000256" key="7">
    <source>
        <dbReference type="ARBA" id="ARBA00023157"/>
    </source>
</evidence>
<dbReference type="SUPFAM" id="SSF48056">
    <property type="entry name" value="Di-copper centre-containing domain"/>
    <property type="match status" value="1"/>
</dbReference>
<evidence type="ECO:0000256" key="8">
    <source>
        <dbReference type="SAM" id="SignalP"/>
    </source>
</evidence>
<comment type="similarity">
    <text evidence="2">Belongs to the tyrosinase family.</text>
</comment>
<dbReference type="Gene3D" id="1.10.1280.10">
    <property type="entry name" value="Di-copper center containing domain from catechol oxidase"/>
    <property type="match status" value="1"/>
</dbReference>
<dbReference type="PANTHER" id="PTHR11474">
    <property type="entry name" value="TYROSINASE FAMILY MEMBER"/>
    <property type="match status" value="1"/>
</dbReference>
<dbReference type="InterPro" id="IPR002227">
    <property type="entry name" value="Tyrosinase_Cu-bd"/>
</dbReference>
<evidence type="ECO:0000313" key="12">
    <source>
        <dbReference type="Proteomes" id="UP000886520"/>
    </source>
</evidence>
<keyword evidence="6" id="KW-0186">Copper</keyword>
<gene>
    <name evidence="11" type="ORF">GOP47_0007783</name>
</gene>
<reference evidence="11" key="1">
    <citation type="submission" date="2021-01" db="EMBL/GenBank/DDBJ databases">
        <title>Adiantum capillus-veneris genome.</title>
        <authorList>
            <person name="Fang Y."/>
            <person name="Liao Q."/>
        </authorList>
    </citation>
    <scope>NUCLEOTIDE SEQUENCE</scope>
    <source>
        <strain evidence="11">H3</strain>
        <tissue evidence="11">Leaf</tissue>
    </source>
</reference>
<keyword evidence="7" id="KW-1015">Disulfide bond</keyword>
<evidence type="ECO:0000256" key="4">
    <source>
        <dbReference type="ARBA" id="ARBA00022784"/>
    </source>
</evidence>
<evidence type="ECO:0000256" key="6">
    <source>
        <dbReference type="ARBA" id="ARBA00023008"/>
    </source>
</evidence>
<dbReference type="Pfam" id="PF00264">
    <property type="entry name" value="Tyrosinase"/>
    <property type="match status" value="1"/>
</dbReference>
<feature type="domain" description="Tyrosinase copper-binding" evidence="10">
    <location>
        <begin position="305"/>
        <end position="316"/>
    </location>
</feature>
<proteinExistence type="inferred from homology"/>
<dbReference type="Proteomes" id="UP000886520">
    <property type="component" value="Chromosome 7"/>
</dbReference>
<dbReference type="AlphaFoldDB" id="A0A9D4V1Q8"/>
<keyword evidence="3" id="KW-0479">Metal-binding</keyword>
<feature type="chain" id="PRO_5038350618" description="Tyrosinase copper-binding domain-containing protein" evidence="8">
    <location>
        <begin position="38"/>
        <end position="552"/>
    </location>
</feature>
<feature type="domain" description="Tyrosinase copper-binding" evidence="9">
    <location>
        <begin position="147"/>
        <end position="164"/>
    </location>
</feature>
<evidence type="ECO:0000259" key="9">
    <source>
        <dbReference type="PROSITE" id="PS00497"/>
    </source>
</evidence>
<dbReference type="PANTHER" id="PTHR11474:SF76">
    <property type="entry name" value="SHKT DOMAIN-CONTAINING PROTEIN"/>
    <property type="match status" value="1"/>
</dbReference>
<organism evidence="11 12">
    <name type="scientific">Adiantum capillus-veneris</name>
    <name type="common">Maidenhair fern</name>
    <dbReference type="NCBI Taxonomy" id="13818"/>
    <lineage>
        <taxon>Eukaryota</taxon>
        <taxon>Viridiplantae</taxon>
        <taxon>Streptophyta</taxon>
        <taxon>Embryophyta</taxon>
        <taxon>Tracheophyta</taxon>
        <taxon>Polypodiopsida</taxon>
        <taxon>Polypodiidae</taxon>
        <taxon>Polypodiales</taxon>
        <taxon>Pteridineae</taxon>
        <taxon>Pteridaceae</taxon>
        <taxon>Vittarioideae</taxon>
        <taxon>Adiantum</taxon>
    </lineage>
</organism>
<evidence type="ECO:0000259" key="10">
    <source>
        <dbReference type="PROSITE" id="PS00498"/>
    </source>
</evidence>
<comment type="caution">
    <text evidence="11">The sequence shown here is derived from an EMBL/GenBank/DDBJ whole genome shotgun (WGS) entry which is preliminary data.</text>
</comment>
<dbReference type="PROSITE" id="PS00498">
    <property type="entry name" value="TYROSINASE_2"/>
    <property type="match status" value="1"/>
</dbReference>
<dbReference type="GO" id="GO:0004097">
    <property type="term" value="F:catechol oxidase activity"/>
    <property type="evidence" value="ECO:0007669"/>
    <property type="project" value="InterPro"/>
</dbReference>
<keyword evidence="8" id="KW-0732">Signal</keyword>
<evidence type="ECO:0000256" key="3">
    <source>
        <dbReference type="ARBA" id="ARBA00022723"/>
    </source>
</evidence>
<dbReference type="EMBL" id="JABFUD020000007">
    <property type="protein sequence ID" value="KAI5077959.1"/>
    <property type="molecule type" value="Genomic_DNA"/>
</dbReference>
<keyword evidence="4" id="KW-0883">Thioether bond</keyword>